<dbReference type="Proteomes" id="UP000463470">
    <property type="component" value="Unassembled WGS sequence"/>
</dbReference>
<sequence>MTHASVAAPTDRLMLKDLKHGQAFHDLLVVRRFSLMPYRDAAKGHYLTATLEDRSGKVEARAWDKGEQFAQILKEETVFRIRGQATEYQGAIQLHIHGVEPVDAREIDWGQFLPVTPLDRNQLEADLDSAIAAIANRHLKTLLARLFAEGDIRRAYLSAPAAMTHHQAYIGGLLEHSLGVRATALGLAASVPEADRDLLAAGAILHDIGKIEELQYQSVIGYTVAGNLLGHIVIGINLLDRQIRELPDFPEELRVRLLHLIASHHGEYEWQSPKRPQTAEALILHYADRFDADMFKVRQALAEAKDGWSPYLKGMDRRFYAGVAETSAAKNSPIDRSHAETSGRSSSETLHHRGGGGERS</sequence>
<dbReference type="OrthoDB" id="9778453at2"/>
<dbReference type="PANTHER" id="PTHR37294:SF1">
    <property type="entry name" value="3'-5' EXORIBONUCLEASE YHAM"/>
    <property type="match status" value="1"/>
</dbReference>
<dbReference type="EMBL" id="WXEY01000023">
    <property type="protein sequence ID" value="MZP31005.1"/>
    <property type="molecule type" value="Genomic_DNA"/>
</dbReference>
<evidence type="ECO:0000313" key="4">
    <source>
        <dbReference type="EMBL" id="MZP31005.1"/>
    </source>
</evidence>
<dbReference type="PROSITE" id="PS51831">
    <property type="entry name" value="HD"/>
    <property type="match status" value="1"/>
</dbReference>
<accession>A0A845L7I9</accession>
<dbReference type="InterPro" id="IPR012340">
    <property type="entry name" value="NA-bd_OB-fold"/>
</dbReference>
<evidence type="ECO:0000256" key="1">
    <source>
        <dbReference type="ARBA" id="ARBA00022801"/>
    </source>
</evidence>
<dbReference type="SMART" id="SM00471">
    <property type="entry name" value="HDc"/>
    <property type="match status" value="1"/>
</dbReference>
<dbReference type="InterPro" id="IPR006674">
    <property type="entry name" value="HD_domain"/>
</dbReference>
<name>A0A845L7I9_9FIRM</name>
<dbReference type="PANTHER" id="PTHR37294">
    <property type="entry name" value="3'-5' EXORIBONUCLEASE YHAM"/>
    <property type="match status" value="1"/>
</dbReference>
<feature type="compositionally biased region" description="Basic and acidic residues" evidence="2">
    <location>
        <begin position="349"/>
        <end position="360"/>
    </location>
</feature>
<dbReference type="InterPro" id="IPR004365">
    <property type="entry name" value="NA-bd_OB_tRNA"/>
</dbReference>
<dbReference type="Pfam" id="PF01966">
    <property type="entry name" value="HD"/>
    <property type="match status" value="1"/>
</dbReference>
<keyword evidence="1" id="KW-0378">Hydrolase</keyword>
<dbReference type="CDD" id="cd00077">
    <property type="entry name" value="HDc"/>
    <property type="match status" value="1"/>
</dbReference>
<dbReference type="NCBIfam" id="TIGR00277">
    <property type="entry name" value="HDIG"/>
    <property type="match status" value="1"/>
</dbReference>
<dbReference type="Gene3D" id="1.10.3210.10">
    <property type="entry name" value="Hypothetical protein af1432"/>
    <property type="match status" value="1"/>
</dbReference>
<dbReference type="GO" id="GO:0003676">
    <property type="term" value="F:nucleic acid binding"/>
    <property type="evidence" value="ECO:0007669"/>
    <property type="project" value="InterPro"/>
</dbReference>
<dbReference type="SUPFAM" id="SSF109604">
    <property type="entry name" value="HD-domain/PDEase-like"/>
    <property type="match status" value="1"/>
</dbReference>
<dbReference type="RefSeq" id="WP_161259526.1">
    <property type="nucleotide sequence ID" value="NZ_WXEY01000023.1"/>
</dbReference>
<dbReference type="InterPro" id="IPR003607">
    <property type="entry name" value="HD/PDEase_dom"/>
</dbReference>
<dbReference type="InterPro" id="IPR006675">
    <property type="entry name" value="HDIG_dom"/>
</dbReference>
<organism evidence="4 5">
    <name type="scientific">Heliomicrobium undosum</name>
    <dbReference type="NCBI Taxonomy" id="121734"/>
    <lineage>
        <taxon>Bacteria</taxon>
        <taxon>Bacillati</taxon>
        <taxon>Bacillota</taxon>
        <taxon>Clostridia</taxon>
        <taxon>Eubacteriales</taxon>
        <taxon>Heliobacteriaceae</taxon>
        <taxon>Heliomicrobium</taxon>
    </lineage>
</organism>
<feature type="region of interest" description="Disordered" evidence="2">
    <location>
        <begin position="328"/>
        <end position="360"/>
    </location>
</feature>
<dbReference type="Gene3D" id="2.40.50.140">
    <property type="entry name" value="Nucleic acid-binding proteins"/>
    <property type="match status" value="1"/>
</dbReference>
<dbReference type="InterPro" id="IPR050798">
    <property type="entry name" value="YhaM_exoribonuc/phosphodiest"/>
</dbReference>
<evidence type="ECO:0000256" key="2">
    <source>
        <dbReference type="SAM" id="MobiDB-lite"/>
    </source>
</evidence>
<dbReference type="AlphaFoldDB" id="A0A845L7I9"/>
<protein>
    <submittedName>
        <fullName evidence="4">HD domain-containing protein</fullName>
    </submittedName>
</protein>
<evidence type="ECO:0000259" key="3">
    <source>
        <dbReference type="PROSITE" id="PS51831"/>
    </source>
</evidence>
<reference evidence="4 5" key="1">
    <citation type="submission" date="2020-01" db="EMBL/GenBank/DDBJ databases">
        <title>Whole-genome sequence of Heliobacterium undosum DSM 13378.</title>
        <authorList>
            <person name="Kyndt J.A."/>
            <person name="Meyer T.E."/>
        </authorList>
    </citation>
    <scope>NUCLEOTIDE SEQUENCE [LARGE SCALE GENOMIC DNA]</scope>
    <source>
        <strain evidence="4 5">DSM 13378</strain>
    </source>
</reference>
<dbReference type="GO" id="GO:0016787">
    <property type="term" value="F:hydrolase activity"/>
    <property type="evidence" value="ECO:0007669"/>
    <property type="project" value="UniProtKB-KW"/>
</dbReference>
<keyword evidence="5" id="KW-1185">Reference proteome</keyword>
<gene>
    <name evidence="4" type="ORF">GTO91_14905</name>
</gene>
<proteinExistence type="predicted"/>
<evidence type="ECO:0000313" key="5">
    <source>
        <dbReference type="Proteomes" id="UP000463470"/>
    </source>
</evidence>
<feature type="domain" description="HD" evidence="3">
    <location>
        <begin position="173"/>
        <end position="293"/>
    </location>
</feature>
<comment type="caution">
    <text evidence="4">The sequence shown here is derived from an EMBL/GenBank/DDBJ whole genome shotgun (WGS) entry which is preliminary data.</text>
</comment>
<dbReference type="SUPFAM" id="SSF50249">
    <property type="entry name" value="Nucleic acid-binding proteins"/>
    <property type="match status" value="1"/>
</dbReference>
<dbReference type="GO" id="GO:0031125">
    <property type="term" value="P:rRNA 3'-end processing"/>
    <property type="evidence" value="ECO:0007669"/>
    <property type="project" value="TreeGrafter"/>
</dbReference>
<dbReference type="Pfam" id="PF01336">
    <property type="entry name" value="tRNA_anti-codon"/>
    <property type="match status" value="1"/>
</dbReference>